<proteinExistence type="predicted"/>
<organism evidence="1 2">
    <name type="scientific">Setaria viridis</name>
    <name type="common">Green bristlegrass</name>
    <name type="synonym">Setaria italica subsp. viridis</name>
    <dbReference type="NCBI Taxonomy" id="4556"/>
    <lineage>
        <taxon>Eukaryota</taxon>
        <taxon>Viridiplantae</taxon>
        <taxon>Streptophyta</taxon>
        <taxon>Embryophyta</taxon>
        <taxon>Tracheophyta</taxon>
        <taxon>Spermatophyta</taxon>
        <taxon>Magnoliopsida</taxon>
        <taxon>Liliopsida</taxon>
        <taxon>Poales</taxon>
        <taxon>Poaceae</taxon>
        <taxon>PACMAD clade</taxon>
        <taxon>Panicoideae</taxon>
        <taxon>Panicodae</taxon>
        <taxon>Paniceae</taxon>
        <taxon>Cenchrinae</taxon>
        <taxon>Setaria</taxon>
    </lineage>
</organism>
<keyword evidence="2" id="KW-1185">Reference proteome</keyword>
<dbReference type="Proteomes" id="UP000298652">
    <property type="component" value="Chromosome 1"/>
</dbReference>
<name>A0A4U6WH97_SETVI</name>
<sequence length="280" mass="30722">MMSNLAAGNRLRGRQAMEGIFALVRRSAEMMTGLASGHVGVVVVNGVCVQHISTASPAADRSGFRSRVAVPRRQVASQGLTSARACRLPIIERVQTSQKTHAISEADLQCVVTRQAIAFGAVRGDPSGYSICLSRLVWSEVTDARESYIAASFPSLRRTQRRFGRQIAARVRCFTTGSFLVRIDPAAIATPRPRGHLLHCNQAHRGLATARTCCSALLPIDLDTLARSEVIFLCFLLMLALEMIDEMSVQADPFIVSSLNIYCRLLWLPSPKCCTYQRLM</sequence>
<dbReference type="Gramene" id="TKW41163">
    <property type="protein sequence ID" value="TKW41163"/>
    <property type="gene ID" value="SEVIR_1G295900v2"/>
</dbReference>
<protein>
    <submittedName>
        <fullName evidence="1">Uncharacterized protein</fullName>
    </submittedName>
</protein>
<dbReference type="EMBL" id="CM016552">
    <property type="protein sequence ID" value="TKW41163.1"/>
    <property type="molecule type" value="Genomic_DNA"/>
</dbReference>
<evidence type="ECO:0000313" key="1">
    <source>
        <dbReference type="EMBL" id="TKW41163.1"/>
    </source>
</evidence>
<evidence type="ECO:0000313" key="2">
    <source>
        <dbReference type="Proteomes" id="UP000298652"/>
    </source>
</evidence>
<accession>A0A4U6WH97</accession>
<reference evidence="1" key="1">
    <citation type="submission" date="2019-03" db="EMBL/GenBank/DDBJ databases">
        <title>WGS assembly of Setaria viridis.</title>
        <authorList>
            <person name="Huang P."/>
            <person name="Jenkins J."/>
            <person name="Grimwood J."/>
            <person name="Barry K."/>
            <person name="Healey A."/>
            <person name="Mamidi S."/>
            <person name="Sreedasyam A."/>
            <person name="Shu S."/>
            <person name="Feldman M."/>
            <person name="Wu J."/>
            <person name="Yu Y."/>
            <person name="Chen C."/>
            <person name="Johnson J."/>
            <person name="Rokhsar D."/>
            <person name="Baxter I."/>
            <person name="Schmutz J."/>
            <person name="Brutnell T."/>
            <person name="Kellogg E."/>
        </authorList>
    </citation>
    <scope>NUCLEOTIDE SEQUENCE [LARGE SCALE GENOMIC DNA]</scope>
</reference>
<dbReference type="AlphaFoldDB" id="A0A4U6WH97"/>
<gene>
    <name evidence="1" type="ORF">SEVIR_1G295900v2</name>
</gene>